<keyword evidence="1" id="KW-0812">Transmembrane</keyword>
<keyword evidence="1" id="KW-0472">Membrane</keyword>
<dbReference type="RefSeq" id="WP_308730786.1">
    <property type="nucleotide sequence ID" value="NZ_JAJEQN010000001.1"/>
</dbReference>
<sequence>MSVYRKDQRLYNFCKGLKSCKLVERKWVYEQKKKAVLAVGLVLAAFLIGAIIFYMHFIMNAGQTIETLQKLVAGNGYDITADCAMTFEPSDQLKPVTDLVQELLNTDSLTAKFTATGDSAQKNLKLQLKENITDKQTALTTFYLVDGKCYFGIDSIISALAGDEIDKNFLLKVAYNGWIKDHCVTLEQFTSLVYDLTGVTVENQLKMPGGMDAVLFLAEPDHLFDPKLWSAVKVSGKNDGASEFTIDADYFAQLVGIQPKQADAKLSFFVDKEDNYTFTLTITISDDDGNCLQTEVHAAANKLDEQNTITAPKLLLTDEQIEQLKDLAEPFIDSIKK</sequence>
<evidence type="ECO:0000313" key="2">
    <source>
        <dbReference type="EMBL" id="MCC2220078.1"/>
    </source>
</evidence>
<keyword evidence="3" id="KW-1185">Reference proteome</keyword>
<accession>A0AAE3E1T0</accession>
<gene>
    <name evidence="2" type="ORF">LKD48_00240</name>
</gene>
<dbReference type="EMBL" id="JAJEQN010000001">
    <property type="protein sequence ID" value="MCC2220078.1"/>
    <property type="molecule type" value="Genomic_DNA"/>
</dbReference>
<protein>
    <submittedName>
        <fullName evidence="2">Uncharacterized protein</fullName>
    </submittedName>
</protein>
<evidence type="ECO:0000313" key="3">
    <source>
        <dbReference type="Proteomes" id="UP001198200"/>
    </source>
</evidence>
<organism evidence="2 3">
    <name type="scientific">Anthropogastromicrobium aceti</name>
    <dbReference type="NCBI Taxonomy" id="2981768"/>
    <lineage>
        <taxon>Bacteria</taxon>
        <taxon>Bacillati</taxon>
        <taxon>Bacillota</taxon>
        <taxon>Clostridia</taxon>
        <taxon>Lachnospirales</taxon>
        <taxon>Lachnospiraceae</taxon>
        <taxon>Anthropogastromicrobium</taxon>
    </lineage>
</organism>
<comment type="caution">
    <text evidence="2">The sequence shown here is derived from an EMBL/GenBank/DDBJ whole genome shotgun (WGS) entry which is preliminary data.</text>
</comment>
<reference evidence="2 3" key="1">
    <citation type="submission" date="2021-10" db="EMBL/GenBank/DDBJ databases">
        <title>Anaerobic single-cell dispensing facilitates the cultivation of human gut bacteria.</title>
        <authorList>
            <person name="Afrizal A."/>
        </authorList>
    </citation>
    <scope>NUCLEOTIDE SEQUENCE [LARGE SCALE GENOMIC DNA]</scope>
    <source>
        <strain evidence="2 3">CLA-AA-H224</strain>
    </source>
</reference>
<name>A0AAE3E1T0_9FIRM</name>
<keyword evidence="1" id="KW-1133">Transmembrane helix</keyword>
<dbReference type="Proteomes" id="UP001198200">
    <property type="component" value="Unassembled WGS sequence"/>
</dbReference>
<feature type="transmembrane region" description="Helical" evidence="1">
    <location>
        <begin position="35"/>
        <end position="57"/>
    </location>
</feature>
<proteinExistence type="predicted"/>
<dbReference type="AlphaFoldDB" id="A0AAE3E1T0"/>
<evidence type="ECO:0000256" key="1">
    <source>
        <dbReference type="SAM" id="Phobius"/>
    </source>
</evidence>